<evidence type="ECO:0000313" key="1">
    <source>
        <dbReference type="EMBL" id="OJD20520.1"/>
    </source>
</evidence>
<name>A0A1J9PVW8_9EURO</name>
<dbReference type="EMBL" id="LGTZ01001830">
    <property type="protein sequence ID" value="OJD20520.1"/>
    <property type="molecule type" value="Genomic_DNA"/>
</dbReference>
<gene>
    <name evidence="1" type="ORF">ACJ73_08144</name>
</gene>
<sequence length="118" mass="12960">MLRTIRASKSSTDGELAEICKKELGDSECQIEPGPQTETIYQTSPPANTLAVVVDISNTGGALKVHQKSDNSWGNIFIGMVGSGDDDENIRNLVIVPWDAGWHYRTIGNIKIKYIIKK</sequence>
<organism evidence="1 2">
    <name type="scientific">Blastomyces percursus</name>
    <dbReference type="NCBI Taxonomy" id="1658174"/>
    <lineage>
        <taxon>Eukaryota</taxon>
        <taxon>Fungi</taxon>
        <taxon>Dikarya</taxon>
        <taxon>Ascomycota</taxon>
        <taxon>Pezizomycotina</taxon>
        <taxon>Eurotiomycetes</taxon>
        <taxon>Eurotiomycetidae</taxon>
        <taxon>Onygenales</taxon>
        <taxon>Ajellomycetaceae</taxon>
        <taxon>Blastomyces</taxon>
    </lineage>
</organism>
<reference evidence="1 2" key="1">
    <citation type="submission" date="2015-08" db="EMBL/GenBank/DDBJ databases">
        <title>Emmonsia species relationships and genome sequence.</title>
        <authorList>
            <person name="Cuomo C.A."/>
            <person name="Schwartz I.S."/>
            <person name="Kenyon C."/>
            <person name="De Hoog G.S."/>
            <person name="Govender N.P."/>
            <person name="Botha A."/>
            <person name="Moreno L."/>
            <person name="De Vries M."/>
            <person name="Munoz J.F."/>
            <person name="Stielow J.B."/>
        </authorList>
    </citation>
    <scope>NUCLEOTIDE SEQUENCE [LARGE SCALE GENOMIC DNA]</scope>
    <source>
        <strain evidence="1 2">EI222</strain>
    </source>
</reference>
<evidence type="ECO:0000313" key="2">
    <source>
        <dbReference type="Proteomes" id="UP000242791"/>
    </source>
</evidence>
<dbReference type="AlphaFoldDB" id="A0A1J9PVW8"/>
<dbReference type="VEuPathDB" id="FungiDB:ACJ73_08144"/>
<comment type="caution">
    <text evidence="1">The sequence shown here is derived from an EMBL/GenBank/DDBJ whole genome shotgun (WGS) entry which is preliminary data.</text>
</comment>
<proteinExistence type="predicted"/>
<keyword evidence="2" id="KW-1185">Reference proteome</keyword>
<dbReference type="OrthoDB" id="5228066at2759"/>
<dbReference type="Proteomes" id="UP000242791">
    <property type="component" value="Unassembled WGS sequence"/>
</dbReference>
<protein>
    <submittedName>
        <fullName evidence="1">Uncharacterized protein</fullName>
    </submittedName>
</protein>
<accession>A0A1J9PVW8</accession>